<organism evidence="1 2">
    <name type="scientific">Bacillus safensis</name>
    <dbReference type="NCBI Taxonomy" id="561879"/>
    <lineage>
        <taxon>Bacteria</taxon>
        <taxon>Bacillati</taxon>
        <taxon>Bacillota</taxon>
        <taxon>Bacilli</taxon>
        <taxon>Bacillales</taxon>
        <taxon>Bacillaceae</taxon>
        <taxon>Bacillus</taxon>
    </lineage>
</organism>
<dbReference type="AlphaFoldDB" id="A0A5S9M4V5"/>
<protein>
    <submittedName>
        <fullName evidence="1">Uncharacterized protein</fullName>
    </submittedName>
</protein>
<reference evidence="1 2" key="1">
    <citation type="submission" date="2019-12" db="EMBL/GenBank/DDBJ databases">
        <title>Full genome sequence of a Bacillus safensis strain isolated from commercially available natto in Indonesia.</title>
        <authorList>
            <person name="Yoshida M."/>
            <person name="Uomi M."/>
            <person name="Waturangi D."/>
            <person name="Ekaputri J.J."/>
            <person name="Setiamarga D.H.E."/>
        </authorList>
    </citation>
    <scope>NUCLEOTIDE SEQUENCE [LARGE SCALE GENOMIC DNA]</scope>
    <source>
        <strain evidence="1 2">IDN1</strain>
    </source>
</reference>
<gene>
    <name evidence="1" type="ORF">BsIDN1_15890</name>
</gene>
<dbReference type="PANTHER" id="PTHR38454:SF1">
    <property type="entry name" value="INTEGRAL MEMBRANE PROTEIN"/>
    <property type="match status" value="1"/>
</dbReference>
<name>A0A5S9M4V5_BACIA</name>
<proteinExistence type="predicted"/>
<dbReference type="EMBL" id="AP021906">
    <property type="protein sequence ID" value="BBP87971.1"/>
    <property type="molecule type" value="Genomic_DNA"/>
</dbReference>
<dbReference type="InterPro" id="IPR018580">
    <property type="entry name" value="Uncharacterised_YfhO"/>
</dbReference>
<evidence type="ECO:0000313" key="2">
    <source>
        <dbReference type="Proteomes" id="UP000464658"/>
    </source>
</evidence>
<dbReference type="PANTHER" id="PTHR38454">
    <property type="entry name" value="INTEGRAL MEMBRANE PROTEIN-RELATED"/>
    <property type="match status" value="1"/>
</dbReference>
<accession>A0A5S9M4V5</accession>
<dbReference type="Pfam" id="PF09586">
    <property type="entry name" value="YfhO"/>
    <property type="match status" value="1"/>
</dbReference>
<evidence type="ECO:0000313" key="1">
    <source>
        <dbReference type="EMBL" id="BBP87971.1"/>
    </source>
</evidence>
<dbReference type="Proteomes" id="UP000464658">
    <property type="component" value="Chromosome"/>
</dbReference>
<sequence>MPQHLIGEHAMLQGVVLEKKGNAEIEHAPDRVKDTNIHTIQAIYEHGVLDVYGETGGLNIMLPDDMARAGDVYVSFYVKRTDRNEGFQLSVDHYVTSRKSNTSIYKTGVNEVTIRVPAEKILSIRVPKGTYELSQLKLYQEPYRVLERRHMKKKKNRIMAASQQVQLENNRFTIFI</sequence>